<accession>A0A506VAW5</accession>
<gene>
    <name evidence="2" type="ORF">FKM52_07670</name>
</gene>
<dbReference type="InterPro" id="IPR012332">
    <property type="entry name" value="Autotransporter_pectin_lyase_C"/>
</dbReference>
<dbReference type="Pfam" id="PF18883">
    <property type="entry name" value="AC_1"/>
    <property type="match status" value="1"/>
</dbReference>
<comment type="caution">
    <text evidence="2">The sequence shown here is derived from an EMBL/GenBank/DDBJ whole genome shotgun (WGS) entry which is preliminary data.</text>
</comment>
<dbReference type="NCBIfam" id="TIGR01414">
    <property type="entry name" value="autotrans_barl"/>
    <property type="match status" value="1"/>
</dbReference>
<dbReference type="InterPro" id="IPR036709">
    <property type="entry name" value="Autotransporte_beta_dom_sf"/>
</dbReference>
<sequence length="872" mass="93483">MIKRDCLIMTTAPIAFRLNSLARLTALALGTALFIPQAALSITIVQIDELNYDLSSPDLSKWKDIVSLKEEEDVSNPLLGNKDYNVTLVDTINNLSVAVNGNTVRLNSENTLTINDNGKALNAPATLAVTRWDAPGTLEILNDLTIISSRKNPDYNNSGIAIFEYNNLTLNGQLTLHNTFESNGISNQYGFMAAGRDIAIQRHVTPGVAGTTSFSGIDNRGKAGGGSGNIDIAGALNISSSLAANIDNAHADNFVGISNKDGIIKIHGNYSVSSTNQRGNDNYCGLCNTGTIELAGMHSAASYWRNSNDTRGSVYHIYNTGKVNINGAVVLENNNQAAGNDADNFDRVYAIYSSGETIINASSLAITGKMVADGGTIDIANHPAYSASLTGITDTLNGGVINLRLSGAASRWNMSGDSHISNLSLNGATLSLGGGQQQRFQTLTVEGNYRGDDALIEMNTRLGDDGSPADKLLIKGDAAGKTYVRINNVNGAGALTQNGIELIRVEGVSSAEFKQQGRVTAGLYEYFLRQKENSWYLTSQHQPFTQEAAPEPGVTPQPTPAPTRVYHPESGSYIANRAAMNSMFSLRYADRAAQQRHINPATGEDSYSALWLRQTRSHSKGRDGSGQLSTRGNTYTAQLGSDLLTLRGAGQHALTLGAFAGYGNHKNSSRSALSGYGARGQINGYSLGLYAGWTSDADARNGAYVDTWLQHGWFTDSVKGDDLDNEKYKAKGFLASLEGGYHFNAGAVTLTPNAQLIYQGLRADAFTNAQGSVIQQQGNAILTSHLGARLAVAGQYLSPYMQADWIHNTEDFAVQMDGNKNWLQGGRDLAEMKVGGEIRLSRKLAGKLDIARILGTHGYRQTSGMFNLSYLF</sequence>
<evidence type="ECO:0000259" key="1">
    <source>
        <dbReference type="PROSITE" id="PS51208"/>
    </source>
</evidence>
<organism evidence="2 3">
    <name type="scientific">Mixta tenebrionis</name>
    <dbReference type="NCBI Taxonomy" id="2562439"/>
    <lineage>
        <taxon>Bacteria</taxon>
        <taxon>Pseudomonadati</taxon>
        <taxon>Pseudomonadota</taxon>
        <taxon>Gammaproteobacteria</taxon>
        <taxon>Enterobacterales</taxon>
        <taxon>Erwiniaceae</taxon>
        <taxon>Mixta</taxon>
    </lineage>
</organism>
<dbReference type="PANTHER" id="PTHR12338:SF5">
    <property type="entry name" value="ANTIGEN 43-RELATED"/>
    <property type="match status" value="1"/>
</dbReference>
<name>A0A506VAW5_9GAMM</name>
<evidence type="ECO:0000313" key="2">
    <source>
        <dbReference type="EMBL" id="TPW42652.1"/>
    </source>
</evidence>
<feature type="domain" description="Autotransporter" evidence="1">
    <location>
        <begin position="603"/>
        <end position="872"/>
    </location>
</feature>
<dbReference type="InterPro" id="IPR043990">
    <property type="entry name" value="AC_1"/>
</dbReference>
<dbReference type="Pfam" id="PF03797">
    <property type="entry name" value="Autotransporter"/>
    <property type="match status" value="1"/>
</dbReference>
<dbReference type="GO" id="GO:0019867">
    <property type="term" value="C:outer membrane"/>
    <property type="evidence" value="ECO:0007669"/>
    <property type="project" value="InterPro"/>
</dbReference>
<dbReference type="Proteomes" id="UP000319523">
    <property type="component" value="Unassembled WGS sequence"/>
</dbReference>
<dbReference type="Gene3D" id="2.40.128.130">
    <property type="entry name" value="Autotransporter beta-domain"/>
    <property type="match status" value="1"/>
</dbReference>
<dbReference type="InterPro" id="IPR050909">
    <property type="entry name" value="Bact_Autotransporter_VF"/>
</dbReference>
<dbReference type="OrthoDB" id="6053567at2"/>
<dbReference type="CDD" id="cd01344">
    <property type="entry name" value="PL2_Passenger_AT"/>
    <property type="match status" value="1"/>
</dbReference>
<dbReference type="SUPFAM" id="SSF103515">
    <property type="entry name" value="Autotransporter"/>
    <property type="match status" value="1"/>
</dbReference>
<dbReference type="SUPFAM" id="SSF51126">
    <property type="entry name" value="Pectin lyase-like"/>
    <property type="match status" value="1"/>
</dbReference>
<dbReference type="InterPro" id="IPR005546">
    <property type="entry name" value="Autotransporte_beta"/>
</dbReference>
<dbReference type="EMBL" id="VHQI01000004">
    <property type="protein sequence ID" value="TPW42652.1"/>
    <property type="molecule type" value="Genomic_DNA"/>
</dbReference>
<evidence type="ECO:0000313" key="3">
    <source>
        <dbReference type="Proteomes" id="UP000319523"/>
    </source>
</evidence>
<dbReference type="SMART" id="SM00869">
    <property type="entry name" value="Autotransporter"/>
    <property type="match status" value="1"/>
</dbReference>
<keyword evidence="3" id="KW-1185">Reference proteome</keyword>
<protein>
    <submittedName>
        <fullName evidence="2">Autotransporter outer membrane beta-barrel domain-containing protein</fullName>
    </submittedName>
</protein>
<dbReference type="PANTHER" id="PTHR12338">
    <property type="entry name" value="AUTOTRANSPORTER"/>
    <property type="match status" value="1"/>
</dbReference>
<reference evidence="2 3" key="1">
    <citation type="submission" date="2019-06" db="EMBL/GenBank/DDBJ databases">
        <authorList>
            <person name="Yang Y."/>
        </authorList>
    </citation>
    <scope>NUCLEOTIDE SEQUENCE [LARGE SCALE GENOMIC DNA]</scope>
    <source>
        <strain evidence="2 3">BIT-26</strain>
    </source>
</reference>
<dbReference type="Gene3D" id="2.160.20.20">
    <property type="match status" value="1"/>
</dbReference>
<dbReference type="PROSITE" id="PS51208">
    <property type="entry name" value="AUTOTRANSPORTER"/>
    <property type="match status" value="1"/>
</dbReference>
<proteinExistence type="predicted"/>
<dbReference type="InterPro" id="IPR006315">
    <property type="entry name" value="OM_autotransptr_brl_dom"/>
</dbReference>
<dbReference type="AlphaFoldDB" id="A0A506VAW5"/>
<dbReference type="InterPro" id="IPR011050">
    <property type="entry name" value="Pectin_lyase_fold/virulence"/>
</dbReference>